<evidence type="ECO:0000313" key="3">
    <source>
        <dbReference type="Proteomes" id="UP001462640"/>
    </source>
</evidence>
<gene>
    <name evidence="2" type="ORF">ABDJ40_05330</name>
</gene>
<evidence type="ECO:0000313" key="2">
    <source>
        <dbReference type="EMBL" id="MEO3712189.1"/>
    </source>
</evidence>
<dbReference type="EMBL" id="JBDPZC010000001">
    <property type="protein sequence ID" value="MEO3712189.1"/>
    <property type="molecule type" value="Genomic_DNA"/>
</dbReference>
<proteinExistence type="predicted"/>
<dbReference type="Proteomes" id="UP001462640">
    <property type="component" value="Unassembled WGS sequence"/>
</dbReference>
<dbReference type="Pfam" id="PF00533">
    <property type="entry name" value="BRCT"/>
    <property type="match status" value="1"/>
</dbReference>
<accession>A0ABV0GAV5</accession>
<dbReference type="CDD" id="cd17748">
    <property type="entry name" value="BRCT_DNA_ligase_like"/>
    <property type="match status" value="1"/>
</dbReference>
<dbReference type="PROSITE" id="PS50172">
    <property type="entry name" value="BRCT"/>
    <property type="match status" value="1"/>
</dbReference>
<evidence type="ECO:0000259" key="1">
    <source>
        <dbReference type="PROSITE" id="PS50172"/>
    </source>
</evidence>
<reference evidence="2 3" key="1">
    <citation type="submission" date="2024-05" db="EMBL/GenBank/DDBJ databases">
        <title>Roseateles sp. 2.12 16S ribosomal RNA gene Genome sequencing and assembly.</title>
        <authorList>
            <person name="Woo H."/>
        </authorList>
    </citation>
    <scope>NUCLEOTIDE SEQUENCE [LARGE SCALE GENOMIC DNA]</scope>
    <source>
        <strain evidence="2 3">2.12</strain>
    </source>
</reference>
<protein>
    <submittedName>
        <fullName evidence="2">BRCT domain-containing protein</fullName>
    </submittedName>
</protein>
<sequence length="205" mass="22300">MSNFFTRQAARFNNEMARSCGALIGIAQGILADSMLNDAEIVFLSNWLEANESIASAWPGNVIYEQVRAILADGRVTEEERAHLFDVLQRLVGGALDDVANAPQVTELAIDEVNGLEVPGRRFCLTGDFAYGARGQCERLIEERGGEVSSSVSKKVHYVVVGGLGSPEWKHGSFGTKIARAMELKQQGVPLLIVHEDAWVASIRA</sequence>
<dbReference type="RefSeq" id="WP_347607017.1">
    <property type="nucleotide sequence ID" value="NZ_JBDPZC010000001.1"/>
</dbReference>
<dbReference type="SUPFAM" id="SSF52113">
    <property type="entry name" value="BRCT domain"/>
    <property type="match status" value="1"/>
</dbReference>
<comment type="caution">
    <text evidence="2">The sequence shown here is derived from an EMBL/GenBank/DDBJ whole genome shotgun (WGS) entry which is preliminary data.</text>
</comment>
<name>A0ABV0GAV5_9BURK</name>
<dbReference type="Gene3D" id="3.40.50.10190">
    <property type="entry name" value="BRCT domain"/>
    <property type="match status" value="1"/>
</dbReference>
<organism evidence="2 3">
    <name type="scientific">Roseateles flavus</name>
    <dbReference type="NCBI Taxonomy" id="3149041"/>
    <lineage>
        <taxon>Bacteria</taxon>
        <taxon>Pseudomonadati</taxon>
        <taxon>Pseudomonadota</taxon>
        <taxon>Betaproteobacteria</taxon>
        <taxon>Burkholderiales</taxon>
        <taxon>Sphaerotilaceae</taxon>
        <taxon>Roseateles</taxon>
    </lineage>
</organism>
<keyword evidence="3" id="KW-1185">Reference proteome</keyword>
<feature type="domain" description="BRCT" evidence="1">
    <location>
        <begin position="120"/>
        <end position="205"/>
    </location>
</feature>
<dbReference type="InterPro" id="IPR001357">
    <property type="entry name" value="BRCT_dom"/>
</dbReference>
<dbReference type="InterPro" id="IPR036420">
    <property type="entry name" value="BRCT_dom_sf"/>
</dbReference>